<protein>
    <submittedName>
        <fullName evidence="1">Uncharacterized protein</fullName>
    </submittedName>
</protein>
<name>A0AAV5SIZ1_9BILA</name>
<feature type="non-terminal residue" evidence="1">
    <location>
        <position position="67"/>
    </location>
</feature>
<evidence type="ECO:0000313" key="2">
    <source>
        <dbReference type="Proteomes" id="UP001432027"/>
    </source>
</evidence>
<accession>A0AAV5SIZ1</accession>
<proteinExistence type="predicted"/>
<evidence type="ECO:0000313" key="1">
    <source>
        <dbReference type="EMBL" id="GMS83322.1"/>
    </source>
</evidence>
<dbReference type="EMBL" id="BTSX01000002">
    <property type="protein sequence ID" value="GMS83322.1"/>
    <property type="molecule type" value="Genomic_DNA"/>
</dbReference>
<feature type="non-terminal residue" evidence="1">
    <location>
        <position position="1"/>
    </location>
</feature>
<gene>
    <name evidence="1" type="ORF">PENTCL1PPCAC_5497</name>
</gene>
<organism evidence="1 2">
    <name type="scientific">Pristionchus entomophagus</name>
    <dbReference type="NCBI Taxonomy" id="358040"/>
    <lineage>
        <taxon>Eukaryota</taxon>
        <taxon>Metazoa</taxon>
        <taxon>Ecdysozoa</taxon>
        <taxon>Nematoda</taxon>
        <taxon>Chromadorea</taxon>
        <taxon>Rhabditida</taxon>
        <taxon>Rhabditina</taxon>
        <taxon>Diplogasteromorpha</taxon>
        <taxon>Diplogasteroidea</taxon>
        <taxon>Neodiplogasteridae</taxon>
        <taxon>Pristionchus</taxon>
    </lineage>
</organism>
<sequence length="67" mass="7471">VSDSNIRLVDFTLVLPNGKEFKEQSYKIDPEISRSGTGCDGGFNQPNVPLPGQTWMKPLVEFDKVQC</sequence>
<comment type="caution">
    <text evidence="1">The sequence shown here is derived from an EMBL/GenBank/DDBJ whole genome shotgun (WGS) entry which is preliminary data.</text>
</comment>
<dbReference type="AlphaFoldDB" id="A0AAV5SIZ1"/>
<keyword evidence="2" id="KW-1185">Reference proteome</keyword>
<reference evidence="1" key="1">
    <citation type="submission" date="2023-10" db="EMBL/GenBank/DDBJ databases">
        <title>Genome assembly of Pristionchus species.</title>
        <authorList>
            <person name="Yoshida K."/>
            <person name="Sommer R.J."/>
        </authorList>
    </citation>
    <scope>NUCLEOTIDE SEQUENCE</scope>
    <source>
        <strain evidence="1">RS0144</strain>
    </source>
</reference>
<dbReference type="Proteomes" id="UP001432027">
    <property type="component" value="Unassembled WGS sequence"/>
</dbReference>